<dbReference type="EMBL" id="BDFD01000015">
    <property type="protein sequence ID" value="GAV20793.1"/>
    <property type="molecule type" value="Genomic_DNA"/>
</dbReference>
<reference evidence="2 3" key="1">
    <citation type="journal article" date="2017" name="Arch. Microbiol.">
        <title>Mariprofundus micogutta sp. nov., a novel iron-oxidizing zetaproteobacterium isolated from a deep-sea hydrothermal field at the Bayonnaise knoll of the Izu-Ogasawara arc, and a description of Mariprofundales ord. nov. and Zetaproteobacteria classis nov.</title>
        <authorList>
            <person name="Makita H."/>
            <person name="Tanaka E."/>
            <person name="Mitsunobu S."/>
            <person name="Miyazaki M."/>
            <person name="Nunoura T."/>
            <person name="Uematsu K."/>
            <person name="Takaki Y."/>
            <person name="Nishi S."/>
            <person name="Shimamura S."/>
            <person name="Takai K."/>
        </authorList>
    </citation>
    <scope>NUCLEOTIDE SEQUENCE [LARGE SCALE GENOMIC DNA]</scope>
    <source>
        <strain evidence="2 3">ET2</strain>
    </source>
</reference>
<keyword evidence="3" id="KW-1185">Reference proteome</keyword>
<feature type="transmembrane region" description="Helical" evidence="1">
    <location>
        <begin position="44"/>
        <end position="64"/>
    </location>
</feature>
<comment type="caution">
    <text evidence="2">The sequence shown here is derived from an EMBL/GenBank/DDBJ whole genome shotgun (WGS) entry which is preliminary data.</text>
</comment>
<keyword evidence="1" id="KW-0812">Transmembrane</keyword>
<keyword evidence="1" id="KW-0472">Membrane</keyword>
<evidence type="ECO:0000313" key="3">
    <source>
        <dbReference type="Proteomes" id="UP000231632"/>
    </source>
</evidence>
<dbReference type="AlphaFoldDB" id="A0A1L8CPI7"/>
<proteinExistence type="predicted"/>
<organism evidence="2 3">
    <name type="scientific">Mariprofundus micogutta</name>
    <dbReference type="NCBI Taxonomy" id="1921010"/>
    <lineage>
        <taxon>Bacteria</taxon>
        <taxon>Pseudomonadati</taxon>
        <taxon>Pseudomonadota</taxon>
        <taxon>Candidatius Mariprofundia</taxon>
        <taxon>Mariprofundales</taxon>
        <taxon>Mariprofundaceae</taxon>
        <taxon>Mariprofundus</taxon>
    </lineage>
</organism>
<dbReference type="OrthoDB" id="9904480at2"/>
<gene>
    <name evidence="2" type="ORF">MMIC_P1767</name>
</gene>
<evidence type="ECO:0000256" key="1">
    <source>
        <dbReference type="SAM" id="Phobius"/>
    </source>
</evidence>
<sequence length="66" mass="7341">MNNAIGLFLVFAILVSVVLVTNWQEKTGKKLSDFTWYRYVKWAVIGVVGFSVLMTLVLAIYGAATL</sequence>
<evidence type="ECO:0000313" key="2">
    <source>
        <dbReference type="EMBL" id="GAV20793.1"/>
    </source>
</evidence>
<name>A0A1L8CPI7_9PROT</name>
<keyword evidence="1" id="KW-1133">Transmembrane helix</keyword>
<dbReference type="Proteomes" id="UP000231632">
    <property type="component" value="Unassembled WGS sequence"/>
</dbReference>
<accession>A0A1L8CPI7</accession>
<protein>
    <submittedName>
        <fullName evidence="2">Uncharacterized protein</fullName>
    </submittedName>
</protein>
<dbReference type="RefSeq" id="WP_072660095.1">
    <property type="nucleotide sequence ID" value="NZ_BDFD01000015.1"/>
</dbReference>